<keyword evidence="7 9" id="KW-0503">Monooxygenase</keyword>
<keyword evidence="6 9" id="KW-0408">Iron</keyword>
<keyword evidence="4 9" id="KW-0479">Metal-binding</keyword>
<dbReference type="GO" id="GO:0008682">
    <property type="term" value="F:3-demethoxyubiquinol 3-hydroxylase activity"/>
    <property type="evidence" value="ECO:0007669"/>
    <property type="project" value="UniProtKB-EC"/>
</dbReference>
<evidence type="ECO:0000256" key="4">
    <source>
        <dbReference type="ARBA" id="ARBA00022723"/>
    </source>
</evidence>
<dbReference type="InterPro" id="IPR009078">
    <property type="entry name" value="Ferritin-like_SF"/>
</dbReference>
<dbReference type="InterPro" id="IPR011566">
    <property type="entry name" value="Ubq_synth_Coq7"/>
</dbReference>
<feature type="binding site" evidence="9">
    <location>
        <position position="180"/>
    </location>
    <ligand>
        <name>Fe cation</name>
        <dbReference type="ChEBI" id="CHEBI:24875"/>
        <label>2</label>
    </ligand>
</feature>
<evidence type="ECO:0000256" key="5">
    <source>
        <dbReference type="ARBA" id="ARBA00023002"/>
    </source>
</evidence>
<keyword evidence="3 9" id="KW-0831">Ubiquinone biosynthesis</keyword>
<dbReference type="HAMAP" id="MF_01658">
    <property type="entry name" value="COQ7"/>
    <property type="match status" value="1"/>
</dbReference>
<evidence type="ECO:0000256" key="3">
    <source>
        <dbReference type="ARBA" id="ARBA00022688"/>
    </source>
</evidence>
<reference evidence="11" key="1">
    <citation type="journal article" date="2019" name="Int. J. Syst. Evol. Microbiol.">
        <title>The Global Catalogue of Microorganisms (GCM) 10K type strain sequencing project: providing services to taxonomists for standard genome sequencing and annotation.</title>
        <authorList>
            <consortium name="The Broad Institute Genomics Platform"/>
            <consortium name="The Broad Institute Genome Sequencing Center for Infectious Disease"/>
            <person name="Wu L."/>
            <person name="Ma J."/>
        </authorList>
    </citation>
    <scope>NUCLEOTIDE SEQUENCE [LARGE SCALE GENOMIC DNA]</scope>
    <source>
        <strain evidence="11">JCM 19134</strain>
    </source>
</reference>
<dbReference type="RefSeq" id="WP_345419785.1">
    <property type="nucleotide sequence ID" value="NZ_AP031496.1"/>
</dbReference>
<keyword evidence="2 9" id="KW-1003">Cell membrane</keyword>
<dbReference type="NCBIfam" id="NF033656">
    <property type="entry name" value="DMQ_monoox_COQ7"/>
    <property type="match status" value="1"/>
</dbReference>
<organism evidence="10 11">
    <name type="scientific">Halioxenophilus aromaticivorans</name>
    <dbReference type="NCBI Taxonomy" id="1306992"/>
    <lineage>
        <taxon>Bacteria</taxon>
        <taxon>Pseudomonadati</taxon>
        <taxon>Pseudomonadota</taxon>
        <taxon>Gammaproteobacteria</taxon>
        <taxon>Alteromonadales</taxon>
        <taxon>Alteromonadaceae</taxon>
        <taxon>Halioxenophilus</taxon>
    </lineage>
</organism>
<comment type="subcellular location">
    <subcellularLocation>
        <location evidence="9">Cell membrane</location>
        <topology evidence="9">Peripheral membrane protein</topology>
    </subcellularLocation>
</comment>
<dbReference type="PANTHER" id="PTHR11237:SF4">
    <property type="entry name" value="5-DEMETHOXYUBIQUINONE HYDROXYLASE, MITOCHONDRIAL"/>
    <property type="match status" value="1"/>
</dbReference>
<evidence type="ECO:0000313" key="10">
    <source>
        <dbReference type="EMBL" id="GAA4938665.1"/>
    </source>
</evidence>
<evidence type="ECO:0000256" key="9">
    <source>
        <dbReference type="HAMAP-Rule" id="MF_01658"/>
    </source>
</evidence>
<evidence type="ECO:0000256" key="7">
    <source>
        <dbReference type="ARBA" id="ARBA00023033"/>
    </source>
</evidence>
<evidence type="ECO:0000256" key="2">
    <source>
        <dbReference type="ARBA" id="ARBA00022475"/>
    </source>
</evidence>
<keyword evidence="5 9" id="KW-0560">Oxidoreductase</keyword>
<dbReference type="SUPFAM" id="SSF47240">
    <property type="entry name" value="Ferritin-like"/>
    <property type="match status" value="1"/>
</dbReference>
<proteinExistence type="inferred from homology"/>
<dbReference type="Pfam" id="PF03232">
    <property type="entry name" value="COQ7"/>
    <property type="match status" value="1"/>
</dbReference>
<protein>
    <recommendedName>
        <fullName evidence="9">3-demethoxyubiquinol 3-hydroxylase</fullName>
        <shortName evidence="9">DMQ hydroxylase</shortName>
        <ecNumber evidence="9">1.14.99.60</ecNumber>
    </recommendedName>
    <alternativeName>
        <fullName evidence="9">2-nonaprenyl-3-methyl-6-methoxy-1,4-benzoquinol hydroxylase</fullName>
    </alternativeName>
</protein>
<dbReference type="AlphaFoldDB" id="A0AAV3U0Z3"/>
<dbReference type="PANTHER" id="PTHR11237">
    <property type="entry name" value="COENZYME Q10 BIOSYNTHESIS PROTEIN 7"/>
    <property type="match status" value="1"/>
</dbReference>
<sequence>MSFRNLSLLDHALGQADRALRTLTPGNKPVFKASPGAKVSEAELSEAERRKAAGLMRVNHCGEVCAQGLYQGQAVTAKLPEVREDMENAALEELDHLAWCEQRLTELDSRTSLLNPVWYGMSFALGAGAGLVSDKLSLGFVAATEDQVCQHLRSHLDKLPETDAKSREIVQQMLADEQLHADHALASGGTDFPKPVKKVMTLVSNVMTKTSFYL</sequence>
<dbReference type="Proteomes" id="UP001409585">
    <property type="component" value="Unassembled WGS sequence"/>
</dbReference>
<feature type="binding site" evidence="9">
    <location>
        <position position="63"/>
    </location>
    <ligand>
        <name>Fe cation</name>
        <dbReference type="ChEBI" id="CHEBI:24875"/>
        <label>1</label>
    </ligand>
</feature>
<feature type="binding site" evidence="9">
    <location>
        <position position="93"/>
    </location>
    <ligand>
        <name>Fe cation</name>
        <dbReference type="ChEBI" id="CHEBI:24875"/>
        <label>1</label>
    </ligand>
</feature>
<dbReference type="EC" id="1.14.99.60" evidence="9"/>
<accession>A0AAV3U0Z3</accession>
<comment type="pathway">
    <text evidence="1 9">Cofactor biosynthesis; ubiquinone biosynthesis.</text>
</comment>
<dbReference type="EMBL" id="BAABLX010000009">
    <property type="protein sequence ID" value="GAA4938665.1"/>
    <property type="molecule type" value="Genomic_DNA"/>
</dbReference>
<keyword evidence="11" id="KW-1185">Reference proteome</keyword>
<evidence type="ECO:0000256" key="8">
    <source>
        <dbReference type="ARBA" id="ARBA00023136"/>
    </source>
</evidence>
<dbReference type="CDD" id="cd01042">
    <property type="entry name" value="DMQH"/>
    <property type="match status" value="1"/>
</dbReference>
<comment type="function">
    <text evidence="9">Catalyzes the hydroxylation of 2-nonaprenyl-3-methyl-6-methoxy-1,4-benzoquinol during ubiquinone biosynthesis.</text>
</comment>
<comment type="catalytic activity">
    <reaction evidence="9">
        <text>a 5-methoxy-2-methyl-3-(all-trans-polyprenyl)benzene-1,4-diol + AH2 + O2 = a 3-demethylubiquinol + A + H2O</text>
        <dbReference type="Rhea" id="RHEA:50908"/>
        <dbReference type="Rhea" id="RHEA-COMP:10859"/>
        <dbReference type="Rhea" id="RHEA-COMP:10914"/>
        <dbReference type="ChEBI" id="CHEBI:13193"/>
        <dbReference type="ChEBI" id="CHEBI:15377"/>
        <dbReference type="ChEBI" id="CHEBI:15379"/>
        <dbReference type="ChEBI" id="CHEBI:17499"/>
        <dbReference type="ChEBI" id="CHEBI:84167"/>
        <dbReference type="ChEBI" id="CHEBI:84422"/>
        <dbReference type="EC" id="1.14.99.60"/>
    </reaction>
</comment>
<feature type="binding site" evidence="9">
    <location>
        <position position="145"/>
    </location>
    <ligand>
        <name>Fe cation</name>
        <dbReference type="ChEBI" id="CHEBI:24875"/>
        <label>2</label>
    </ligand>
</feature>
<dbReference type="GO" id="GO:0005886">
    <property type="term" value="C:plasma membrane"/>
    <property type="evidence" value="ECO:0007669"/>
    <property type="project" value="UniProtKB-SubCell"/>
</dbReference>
<keyword evidence="8 9" id="KW-0472">Membrane</keyword>
<gene>
    <name evidence="9 10" type="primary">coq7</name>
    <name evidence="10" type="ORF">GCM10025791_15940</name>
</gene>
<dbReference type="InterPro" id="IPR012347">
    <property type="entry name" value="Ferritin-like"/>
</dbReference>
<dbReference type="GO" id="GO:0006744">
    <property type="term" value="P:ubiquinone biosynthetic process"/>
    <property type="evidence" value="ECO:0007669"/>
    <property type="project" value="UniProtKB-UniRule"/>
</dbReference>
<feature type="binding site" evidence="9">
    <location>
        <position position="177"/>
    </location>
    <ligand>
        <name>Fe cation</name>
        <dbReference type="ChEBI" id="CHEBI:24875"/>
        <label>2</label>
    </ligand>
</feature>
<name>A0AAV3U0Z3_9ALTE</name>
<comment type="cofactor">
    <cofactor evidence="9">
        <name>Fe cation</name>
        <dbReference type="ChEBI" id="CHEBI:24875"/>
    </cofactor>
    <text evidence="9">Binds 2 iron ions per subunit.</text>
</comment>
<feature type="binding site" evidence="9">
    <location>
        <position position="177"/>
    </location>
    <ligand>
        <name>Fe cation</name>
        <dbReference type="ChEBI" id="CHEBI:24875"/>
        <label>1</label>
    </ligand>
</feature>
<dbReference type="GO" id="GO:0046872">
    <property type="term" value="F:metal ion binding"/>
    <property type="evidence" value="ECO:0007669"/>
    <property type="project" value="UniProtKB-KW"/>
</dbReference>
<evidence type="ECO:0000256" key="6">
    <source>
        <dbReference type="ARBA" id="ARBA00023004"/>
    </source>
</evidence>
<comment type="similarity">
    <text evidence="9">Belongs to the COQ7 family.</text>
</comment>
<feature type="binding site" evidence="9">
    <location>
        <position position="93"/>
    </location>
    <ligand>
        <name>Fe cation</name>
        <dbReference type="ChEBI" id="CHEBI:24875"/>
        <label>2</label>
    </ligand>
</feature>
<dbReference type="Gene3D" id="1.20.1260.10">
    <property type="match status" value="1"/>
</dbReference>
<evidence type="ECO:0000313" key="11">
    <source>
        <dbReference type="Proteomes" id="UP001409585"/>
    </source>
</evidence>
<evidence type="ECO:0000256" key="1">
    <source>
        <dbReference type="ARBA" id="ARBA00004749"/>
    </source>
</evidence>
<comment type="caution">
    <text evidence="10">The sequence shown here is derived from an EMBL/GenBank/DDBJ whole genome shotgun (WGS) entry which is preliminary data.</text>
</comment>
<dbReference type="InterPro" id="IPR047809">
    <property type="entry name" value="COQ7_proteobact"/>
</dbReference>
<feature type="binding site" evidence="9">
    <location>
        <position position="96"/>
    </location>
    <ligand>
        <name>Fe cation</name>
        <dbReference type="ChEBI" id="CHEBI:24875"/>
        <label>1</label>
    </ligand>
</feature>